<dbReference type="AlphaFoldDB" id="A0A1L3Z4I0"/>
<keyword evidence="1" id="KW-0732">Signal</keyword>
<evidence type="ECO:0000313" key="3">
    <source>
        <dbReference type="Proteomes" id="UP000183050"/>
    </source>
</evidence>
<feature type="chain" id="PRO_5012273063" evidence="1">
    <location>
        <begin position="19"/>
        <end position="130"/>
    </location>
</feature>
<feature type="signal peptide" evidence="1">
    <location>
        <begin position="1"/>
        <end position="18"/>
    </location>
</feature>
<accession>A0A1L3Z4I0</accession>
<organism evidence="2 3">
    <name type="scientific">Rhizobium leguminosarum</name>
    <dbReference type="NCBI Taxonomy" id="384"/>
    <lineage>
        <taxon>Bacteria</taxon>
        <taxon>Pseudomonadati</taxon>
        <taxon>Pseudomonadota</taxon>
        <taxon>Alphaproteobacteria</taxon>
        <taxon>Hyphomicrobiales</taxon>
        <taxon>Rhizobiaceae</taxon>
        <taxon>Rhizobium/Agrobacterium group</taxon>
        <taxon>Rhizobium</taxon>
    </lineage>
</organism>
<sequence>MKRLVVIAFFLVSGSALQAETLLDMLRKKGGADAEYEGPLARDPVAPFYSQNVGKVPPAFEVMPPSTSVSKCQTKVATSIMKKRGYEGVRLSEITPKRVDFIGIITNPKNKKQRSEIVSFANKKGCPEYR</sequence>
<dbReference type="Proteomes" id="UP000183050">
    <property type="component" value="Chromosome"/>
</dbReference>
<dbReference type="EMBL" id="CP018228">
    <property type="protein sequence ID" value="API50584.1"/>
    <property type="molecule type" value="Genomic_DNA"/>
</dbReference>
<protein>
    <submittedName>
        <fullName evidence="2">Uncharacterized protein</fullName>
    </submittedName>
</protein>
<evidence type="ECO:0000256" key="1">
    <source>
        <dbReference type="SAM" id="SignalP"/>
    </source>
</evidence>
<gene>
    <name evidence="2" type="ORF">BMW22_02105</name>
</gene>
<dbReference type="RefSeq" id="WP_072637526.1">
    <property type="nucleotide sequence ID" value="NZ_CP018228.1"/>
</dbReference>
<reference evidence="2 3" key="1">
    <citation type="submission" date="2016-11" db="EMBL/GenBank/DDBJ databases">
        <title>Rhizobium leguminosarum bv. viciae strain Vaf12 isolated from Vavilovia formosa root nodules from Russia, Dagestan.</title>
        <authorList>
            <person name="Kimeklis A."/>
        </authorList>
    </citation>
    <scope>NUCLEOTIDE SEQUENCE [LARGE SCALE GENOMIC DNA]</scope>
    <source>
        <strain evidence="2 3">Vaf-108</strain>
    </source>
</reference>
<evidence type="ECO:0000313" key="2">
    <source>
        <dbReference type="EMBL" id="API50584.1"/>
    </source>
</evidence>
<name>A0A1L3Z4I0_RHILE</name>
<proteinExistence type="predicted"/>